<dbReference type="AlphaFoldDB" id="A0A6N1MXJ3"/>
<dbReference type="SUPFAM" id="SSF53448">
    <property type="entry name" value="Nucleotide-diphospho-sugar transferases"/>
    <property type="match status" value="1"/>
</dbReference>
<evidence type="ECO:0000259" key="1">
    <source>
        <dbReference type="Pfam" id="PF00535"/>
    </source>
</evidence>
<name>A0A6N1MXJ3_ACILW</name>
<dbReference type="RefSeq" id="WP_174894057.1">
    <property type="nucleotide sequence ID" value="NZ_CP054803.1"/>
</dbReference>
<dbReference type="CDD" id="cd00761">
    <property type="entry name" value="Glyco_tranf_GTA_type"/>
    <property type="match status" value="1"/>
</dbReference>
<dbReference type="Gene3D" id="3.90.550.10">
    <property type="entry name" value="Spore Coat Polysaccharide Biosynthesis Protein SpsA, Chain A"/>
    <property type="match status" value="1"/>
</dbReference>
<dbReference type="Pfam" id="PF00535">
    <property type="entry name" value="Glycos_transf_2"/>
    <property type="match status" value="1"/>
</dbReference>
<proteinExistence type="predicted"/>
<protein>
    <submittedName>
        <fullName evidence="2">Glycosyltransferase family 2 protein</fullName>
    </submittedName>
</protein>
<dbReference type="PANTHER" id="PTHR43685">
    <property type="entry name" value="GLYCOSYLTRANSFERASE"/>
    <property type="match status" value="1"/>
</dbReference>
<dbReference type="GO" id="GO:0016740">
    <property type="term" value="F:transferase activity"/>
    <property type="evidence" value="ECO:0007669"/>
    <property type="project" value="UniProtKB-KW"/>
</dbReference>
<dbReference type="PANTHER" id="PTHR43685:SF2">
    <property type="entry name" value="GLYCOSYLTRANSFERASE 2-LIKE DOMAIN-CONTAINING PROTEIN"/>
    <property type="match status" value="1"/>
</dbReference>
<dbReference type="InterPro" id="IPR029044">
    <property type="entry name" value="Nucleotide-diphossugar_trans"/>
</dbReference>
<dbReference type="InterPro" id="IPR001173">
    <property type="entry name" value="Glyco_trans_2-like"/>
</dbReference>
<gene>
    <name evidence="2" type="ORF">FOB19_01745</name>
</gene>
<dbReference type="Proteomes" id="UP000509126">
    <property type="component" value="Chromosome"/>
</dbReference>
<evidence type="ECO:0000313" key="2">
    <source>
        <dbReference type="EMBL" id="QKU20276.1"/>
    </source>
</evidence>
<reference evidence="2 3" key="1">
    <citation type="submission" date="2019-11" db="EMBL/GenBank/DDBJ databases">
        <title>FDA dAtabase for Regulatory Grade micrObial Sequences (FDA-ARGOS): Supporting development and validation of Infectious Disease Dx tests.</title>
        <authorList>
            <person name="Patel R."/>
            <person name="Rucinski S."/>
            <person name="Tallon L."/>
            <person name="Sadzewicz L."/>
            <person name="Vavikolanu K."/>
            <person name="Mehta A."/>
            <person name="Aluvathingal J."/>
            <person name="Nadendla S."/>
            <person name="Nandy P."/>
            <person name="Geyer C."/>
            <person name="Yan Y."/>
            <person name="Sichtig H."/>
        </authorList>
    </citation>
    <scope>NUCLEOTIDE SEQUENCE [LARGE SCALE GENOMIC DNA]</scope>
    <source>
        <strain evidence="2 3">FDAARGOS_557</strain>
    </source>
</reference>
<sequence>MNSIFFSIIMPAYNAEKFISDAIKSVLSQTYKNFELIIIDDCSLDQTVKVVQNYIAQDKRVNLLKKQKNQGVAEARNTGLNYAKGDFVAFLDSDDKWVEDKLEKQLAVLKERNDVDVVYGSYYRFNSDGVENVVKIPNLLDKKDLLKGNPIGNLTAIYNFKKYPEIRQKNIGHEDYLFWLEIFNSSPDVKGIGIQEPIAYYRVAENGKNLSGNKLKAARWTWNIYRKHLKINFISSLFYFSIYIFRAAMKRV</sequence>
<evidence type="ECO:0000313" key="3">
    <source>
        <dbReference type="Proteomes" id="UP000509126"/>
    </source>
</evidence>
<feature type="domain" description="Glycosyltransferase 2-like" evidence="1">
    <location>
        <begin position="7"/>
        <end position="136"/>
    </location>
</feature>
<dbReference type="EMBL" id="CP054803">
    <property type="protein sequence ID" value="QKU20276.1"/>
    <property type="molecule type" value="Genomic_DNA"/>
</dbReference>
<organism evidence="2 3">
    <name type="scientific">Acinetobacter lwoffii</name>
    <dbReference type="NCBI Taxonomy" id="28090"/>
    <lineage>
        <taxon>Bacteria</taxon>
        <taxon>Pseudomonadati</taxon>
        <taxon>Pseudomonadota</taxon>
        <taxon>Gammaproteobacteria</taxon>
        <taxon>Moraxellales</taxon>
        <taxon>Moraxellaceae</taxon>
        <taxon>Acinetobacter</taxon>
    </lineage>
</organism>
<keyword evidence="2" id="KW-0808">Transferase</keyword>
<accession>A0A6N1MXJ3</accession>
<dbReference type="InterPro" id="IPR050834">
    <property type="entry name" value="Glycosyltransf_2"/>
</dbReference>